<dbReference type="SUPFAM" id="SSF48452">
    <property type="entry name" value="TPR-like"/>
    <property type="match status" value="1"/>
</dbReference>
<reference evidence="2" key="1">
    <citation type="submission" date="2018-03" db="EMBL/GenBank/DDBJ databases">
        <authorList>
            <person name="Blom J."/>
        </authorList>
    </citation>
    <scope>NUCLEOTIDE SEQUENCE [LARGE SCALE GENOMIC DNA]</scope>
    <source>
        <strain evidence="2">KPC-SM-21</strain>
    </source>
</reference>
<dbReference type="InterPro" id="IPR011990">
    <property type="entry name" value="TPR-like_helical_dom_sf"/>
</dbReference>
<dbReference type="EMBL" id="OOGT01000103">
    <property type="protein sequence ID" value="SPL71074.1"/>
    <property type="molecule type" value="Genomic_DNA"/>
</dbReference>
<protein>
    <submittedName>
        <fullName evidence="1">Uncharacterized protein</fullName>
    </submittedName>
</protein>
<gene>
    <name evidence="1" type="ORF">KPC_2252</name>
</gene>
<name>A0A2U3N097_9GAMM</name>
<dbReference type="OrthoDB" id="7278101at2"/>
<keyword evidence="2" id="KW-1185">Reference proteome</keyword>
<dbReference type="Gene3D" id="1.25.40.10">
    <property type="entry name" value="Tetratricopeptide repeat domain"/>
    <property type="match status" value="1"/>
</dbReference>
<evidence type="ECO:0000313" key="2">
    <source>
        <dbReference type="Proteomes" id="UP000245974"/>
    </source>
</evidence>
<organism evidence="1 2">
    <name type="scientific">Acinetobacter stercoris</name>
    <dbReference type="NCBI Taxonomy" id="2126983"/>
    <lineage>
        <taxon>Bacteria</taxon>
        <taxon>Pseudomonadati</taxon>
        <taxon>Pseudomonadota</taxon>
        <taxon>Gammaproteobacteria</taxon>
        <taxon>Moraxellales</taxon>
        <taxon>Moraxellaceae</taxon>
        <taxon>Acinetobacter</taxon>
    </lineage>
</organism>
<proteinExistence type="predicted"/>
<evidence type="ECO:0000313" key="1">
    <source>
        <dbReference type="EMBL" id="SPL71074.1"/>
    </source>
</evidence>
<dbReference type="InParanoid" id="A0A2U3N097"/>
<dbReference type="AlphaFoldDB" id="A0A2U3N097"/>
<accession>A0A2U3N097</accession>
<dbReference type="Proteomes" id="UP000245974">
    <property type="component" value="Unassembled WGS sequence"/>
</dbReference>
<sequence length="437" mass="51077">MKMKLPLPKPPVKHVKTKQNVAKLNKTLENLSISFRRAVNELDYQQAYSYIIKAHQLVPTQKNILMDLAYNELRLERYSDAYQHYLQAIKYSGTQIDTNIYDGLTEVCHFLNKPEEMKKYAALALETKQAQVSQEAVLTTLQTIPPVFNPDHPKENIIAYSLFGGLPRYCETSVINVDLAKEIYPEWTCRFYVDDSVPEHIISRLREKGAEVVYVSPQQKQLSGLYWRFFVMDDPSVKRFLIRDADSLVSYRERAAVDQWLSSTKWFHTMRDFYSHTELILAGMWGGTHGVFKNVEQMVHDFIHTGRFLNTRVMDQHFLRFSIWPTLKQSVWANDSQGFESGAHDFPVCQQQKDFEYLSKFHVGMNEGSSNFTIAVQHPTAKKVQWKLLDEHEQIICAYDADILDSRQISVDVPRHYTRRIESKLWTIKIYPYENID</sequence>
<dbReference type="RefSeq" id="WP_121974522.1">
    <property type="nucleotide sequence ID" value="NZ_OOGT01000103.1"/>
</dbReference>